<dbReference type="PANTHER" id="PTHR46173:SF1">
    <property type="entry name" value="CCA TRNA NUCLEOTIDYLTRANSFERASE 1, MITOCHONDRIAL"/>
    <property type="match status" value="1"/>
</dbReference>
<comment type="subunit">
    <text evidence="11">Homodimer.</text>
</comment>
<comment type="cofactor">
    <cofactor evidence="1 11">
        <name>Mg(2+)</name>
        <dbReference type="ChEBI" id="CHEBI:18420"/>
    </cofactor>
</comment>
<reference evidence="15 16" key="1">
    <citation type="submission" date="2019-01" db="EMBL/GenBank/DDBJ databases">
        <title>Bacillus sp. M5HDSG1-1, whole genome shotgun sequence.</title>
        <authorList>
            <person name="Tuo L."/>
        </authorList>
    </citation>
    <scope>NUCLEOTIDE SEQUENCE [LARGE SCALE GENOMIC DNA]</scope>
    <source>
        <strain evidence="15 16">M5HDSG1-1</strain>
    </source>
</reference>
<proteinExistence type="inferred from homology"/>
<feature type="binding site" evidence="11">
    <location>
        <position position="163"/>
    </location>
    <ligand>
        <name>CTP</name>
        <dbReference type="ChEBI" id="CHEBI:37563"/>
    </ligand>
</feature>
<accession>A0A437KEB8</accession>
<keyword evidence="4 11" id="KW-0548">Nucleotidyltransferase</keyword>
<gene>
    <name evidence="11" type="primary">cca</name>
    <name evidence="15" type="ORF">EM808_07910</name>
</gene>
<dbReference type="SUPFAM" id="SSF81301">
    <property type="entry name" value="Nucleotidyltransferase"/>
    <property type="match status" value="1"/>
</dbReference>
<feature type="binding site" evidence="11">
    <location>
        <position position="27"/>
    </location>
    <ligand>
        <name>CTP</name>
        <dbReference type="ChEBI" id="CHEBI:37563"/>
    </ligand>
</feature>
<feature type="binding site" evidence="11">
    <location>
        <position position="27"/>
    </location>
    <ligand>
        <name>ATP</name>
        <dbReference type="ChEBI" id="CHEBI:30616"/>
    </ligand>
</feature>
<keyword evidence="8 11" id="KW-0067">ATP-binding</keyword>
<dbReference type="Pfam" id="PF12627">
    <property type="entry name" value="PolyA_pol_RNAbd"/>
    <property type="match status" value="1"/>
</dbReference>
<dbReference type="Pfam" id="PF01743">
    <property type="entry name" value="PolyA_pol"/>
    <property type="match status" value="1"/>
</dbReference>
<protein>
    <recommendedName>
        <fullName evidence="11">CCA-adding enzyme</fullName>
        <ecNumber evidence="11">2.7.7.72</ecNumber>
    </recommendedName>
    <alternativeName>
        <fullName evidence="11">CCA tRNA nucleotidyltransferase</fullName>
    </alternativeName>
    <alternativeName>
        <fullName evidence="11">tRNA CCA-pyrophosphorylase</fullName>
    </alternativeName>
    <alternativeName>
        <fullName evidence="11">tRNA adenylyl-/cytidylyl- transferase</fullName>
    </alternativeName>
    <alternativeName>
        <fullName evidence="11">tRNA nucleotidyltransferase</fullName>
    </alternativeName>
    <alternativeName>
        <fullName evidence="11">tRNA-NT</fullName>
    </alternativeName>
</protein>
<organism evidence="15 16">
    <name type="scientific">Niallia taxi</name>
    <dbReference type="NCBI Taxonomy" id="2499688"/>
    <lineage>
        <taxon>Bacteria</taxon>
        <taxon>Bacillati</taxon>
        <taxon>Bacillota</taxon>
        <taxon>Bacilli</taxon>
        <taxon>Bacillales</taxon>
        <taxon>Bacillaceae</taxon>
        <taxon>Niallia</taxon>
    </lineage>
</organism>
<evidence type="ECO:0000259" key="13">
    <source>
        <dbReference type="Pfam" id="PF12627"/>
    </source>
</evidence>
<feature type="binding site" evidence="11">
    <location>
        <position position="111"/>
    </location>
    <ligand>
        <name>ATP</name>
        <dbReference type="ChEBI" id="CHEBI:30616"/>
    </ligand>
</feature>
<dbReference type="InterPro" id="IPR023068">
    <property type="entry name" value="CCA-adding_enz_firmicutes"/>
</dbReference>
<evidence type="ECO:0000256" key="9">
    <source>
        <dbReference type="ARBA" id="ARBA00022842"/>
    </source>
</evidence>
<keyword evidence="5 11" id="KW-0479">Metal-binding</keyword>
<name>A0A437KEB8_9BACI</name>
<keyword evidence="2 11" id="KW-0808">Transferase</keyword>
<dbReference type="InterPro" id="IPR032828">
    <property type="entry name" value="PolyA_RNA-bd"/>
</dbReference>
<feature type="binding site" evidence="11">
    <location>
        <position position="157"/>
    </location>
    <ligand>
        <name>CTP</name>
        <dbReference type="ChEBI" id="CHEBI:37563"/>
    </ligand>
</feature>
<evidence type="ECO:0000313" key="15">
    <source>
        <dbReference type="EMBL" id="RVT65415.1"/>
    </source>
</evidence>
<dbReference type="Pfam" id="PF13735">
    <property type="entry name" value="tRNA_NucTran2_2"/>
    <property type="match status" value="1"/>
</dbReference>
<comment type="caution">
    <text evidence="15">The sequence shown here is derived from an EMBL/GenBank/DDBJ whole genome shotgun (WGS) entry which is preliminary data.</text>
</comment>
<dbReference type="Gene3D" id="1.10.246.80">
    <property type="match status" value="1"/>
</dbReference>
<feature type="domain" description="CCA-adding enzyme C-terminal" evidence="14">
    <location>
        <begin position="247"/>
        <end position="392"/>
    </location>
</feature>
<dbReference type="EC" id="2.7.7.72" evidence="11"/>
<feature type="binding site" evidence="11">
    <location>
        <position position="154"/>
    </location>
    <ligand>
        <name>ATP</name>
        <dbReference type="ChEBI" id="CHEBI:30616"/>
    </ligand>
</feature>
<evidence type="ECO:0000256" key="8">
    <source>
        <dbReference type="ARBA" id="ARBA00022840"/>
    </source>
</evidence>
<evidence type="ECO:0000256" key="2">
    <source>
        <dbReference type="ARBA" id="ARBA00022679"/>
    </source>
</evidence>
<dbReference type="CDD" id="cd05398">
    <property type="entry name" value="NT_ClassII-CCAase"/>
    <property type="match status" value="1"/>
</dbReference>
<evidence type="ECO:0000256" key="7">
    <source>
        <dbReference type="ARBA" id="ARBA00022800"/>
    </source>
</evidence>
<feature type="binding site" evidence="11">
    <location>
        <position position="30"/>
    </location>
    <ligand>
        <name>CTP</name>
        <dbReference type="ChEBI" id="CHEBI:37563"/>
    </ligand>
</feature>
<dbReference type="Gene3D" id="1.10.110.30">
    <property type="match status" value="1"/>
</dbReference>
<evidence type="ECO:0000256" key="1">
    <source>
        <dbReference type="ARBA" id="ARBA00001946"/>
    </source>
</evidence>
<evidence type="ECO:0000256" key="5">
    <source>
        <dbReference type="ARBA" id="ARBA00022723"/>
    </source>
</evidence>
<dbReference type="GO" id="GO:0004810">
    <property type="term" value="F:CCA tRNA nucleotidyltransferase activity"/>
    <property type="evidence" value="ECO:0007669"/>
    <property type="project" value="UniProtKB-UniRule"/>
</dbReference>
<dbReference type="Gene3D" id="1.20.58.560">
    <property type="match status" value="1"/>
</dbReference>
<keyword evidence="3 11" id="KW-0819">tRNA processing</keyword>
<feature type="binding site" evidence="11">
    <location>
        <position position="40"/>
    </location>
    <ligand>
        <name>Mg(2+)</name>
        <dbReference type="ChEBI" id="CHEBI:18420"/>
    </ligand>
</feature>
<dbReference type="PANTHER" id="PTHR46173">
    <property type="entry name" value="CCA TRNA NUCLEOTIDYLTRANSFERASE 1, MITOCHONDRIAL"/>
    <property type="match status" value="1"/>
</dbReference>
<evidence type="ECO:0000256" key="4">
    <source>
        <dbReference type="ARBA" id="ARBA00022695"/>
    </source>
</evidence>
<dbReference type="GO" id="GO:0160016">
    <property type="term" value="F:CCACCA tRNA nucleotidyltransferase activity"/>
    <property type="evidence" value="ECO:0007669"/>
    <property type="project" value="RHEA"/>
</dbReference>
<comment type="miscellaneous">
    <text evidence="11">A single active site specifically recognizes both ATP and CTP and is responsible for their addition.</text>
</comment>
<keyword evidence="16" id="KW-1185">Reference proteome</keyword>
<dbReference type="EMBL" id="RZTZ01000002">
    <property type="protein sequence ID" value="RVT65415.1"/>
    <property type="molecule type" value="Genomic_DNA"/>
</dbReference>
<keyword evidence="7 11" id="KW-0692">RNA repair</keyword>
<feature type="domain" description="Poly A polymerase head" evidence="12">
    <location>
        <begin position="22"/>
        <end position="141"/>
    </location>
</feature>
<dbReference type="GO" id="GO:0001680">
    <property type="term" value="P:tRNA 3'-terminal CCA addition"/>
    <property type="evidence" value="ECO:0007669"/>
    <property type="project" value="UniProtKB-UniRule"/>
</dbReference>
<comment type="function">
    <text evidence="11">Catalyzes the addition and repair of the essential 3'-terminal CCA sequence in tRNAs without using a nucleic acid template. Adds these three nucleotides in the order of C, C, and A to the tRNA nucleotide-73, using CTP and ATP as substrates and producing inorganic pyrophosphate. tRNA 3'-terminal CCA addition is required both for tRNA processing and repair. Also involved in tRNA surveillance by mediating tandem CCA addition to generate a CCACCA at the 3' terminus of unstable tRNAs. While stable tRNAs receive only 3'-terminal CCA, unstable tRNAs are marked with CCACCA and rapidly degraded.</text>
</comment>
<evidence type="ECO:0000256" key="10">
    <source>
        <dbReference type="ARBA" id="ARBA00022884"/>
    </source>
</evidence>
<feature type="domain" description="tRNA nucleotidyltransferase/poly(A) polymerase RNA and SrmB- binding" evidence="13">
    <location>
        <begin position="169"/>
        <end position="228"/>
    </location>
</feature>
<keyword evidence="10 11" id="KW-0694">RNA-binding</keyword>
<dbReference type="Proteomes" id="UP000288024">
    <property type="component" value="Unassembled WGS sequence"/>
</dbReference>
<dbReference type="HAMAP" id="MF_01263">
    <property type="entry name" value="CCA_bact_type3"/>
    <property type="match status" value="1"/>
</dbReference>
<evidence type="ECO:0000259" key="12">
    <source>
        <dbReference type="Pfam" id="PF01743"/>
    </source>
</evidence>
<dbReference type="GO" id="GO:0000049">
    <property type="term" value="F:tRNA binding"/>
    <property type="evidence" value="ECO:0007669"/>
    <property type="project" value="UniProtKB-UniRule"/>
</dbReference>
<dbReference type="Gene3D" id="3.30.460.10">
    <property type="entry name" value="Beta Polymerase, domain 2"/>
    <property type="match status" value="1"/>
</dbReference>
<evidence type="ECO:0000256" key="3">
    <source>
        <dbReference type="ARBA" id="ARBA00022694"/>
    </source>
</evidence>
<dbReference type="InterPro" id="IPR002646">
    <property type="entry name" value="PolA_pol_head_dom"/>
</dbReference>
<dbReference type="SUPFAM" id="SSF81891">
    <property type="entry name" value="Poly A polymerase C-terminal region-like"/>
    <property type="match status" value="1"/>
</dbReference>
<dbReference type="InterPro" id="IPR050264">
    <property type="entry name" value="Bact_CCA-adding_enz_type3_sf"/>
</dbReference>
<comment type="similarity">
    <text evidence="11">Belongs to the tRNA nucleotidyltransferase/poly(A) polymerase family. Bacterial CCA-adding enzyme type 3 subfamily.</text>
</comment>
<sequence length="398" mass="45544">MKQPFLSATPIIEAIENAGFTAYFVGGAVRDYLLKKPIHDIDIATSATPAEVKNIFHTTVDIGIEHGTVMVIHENETYEVTTFRTESEYEDFRRPKDVEFVRNLREDLQRRDFTMNSLAMDKNGTIIDYFDGKTALANKMIETVGSADERFTEDALRMMRAIRFVSTLGFKLEDKTRIAIEGNRHLLEKIAVERITAEFEKLLLGKARDEAILLMVQLKIFEHLPMLTSHRDGLMHMASFSLENLNIEEMWSALLIACNVSAKEADAFLRKWKLPVKRIKTVQHIIKSVLERKNKGCWTRLYLYHSGLNIAISAEKVFSVITAKQQDIVSVRDGFAALPIKGRDELQVTGRDLLEWSIKPAGPWMKETIAAIENAVVEKKLTNDKQAIKEWLKQWEMI</sequence>
<dbReference type="GO" id="GO:0005524">
    <property type="term" value="F:ATP binding"/>
    <property type="evidence" value="ECO:0007669"/>
    <property type="project" value="UniProtKB-UniRule"/>
</dbReference>
<evidence type="ECO:0000313" key="16">
    <source>
        <dbReference type="Proteomes" id="UP000288024"/>
    </source>
</evidence>
<evidence type="ECO:0000256" key="11">
    <source>
        <dbReference type="HAMAP-Rule" id="MF_01263"/>
    </source>
</evidence>
<feature type="binding site" evidence="11">
    <location>
        <position position="42"/>
    </location>
    <ligand>
        <name>Mg(2+)</name>
        <dbReference type="ChEBI" id="CHEBI:18420"/>
    </ligand>
</feature>
<dbReference type="GO" id="GO:0000287">
    <property type="term" value="F:magnesium ion binding"/>
    <property type="evidence" value="ECO:0007669"/>
    <property type="project" value="UniProtKB-UniRule"/>
</dbReference>
<dbReference type="RefSeq" id="WP_127737633.1">
    <property type="nucleotide sequence ID" value="NZ_RZTZ01000002.1"/>
</dbReference>
<feature type="binding site" evidence="11">
    <location>
        <position position="111"/>
    </location>
    <ligand>
        <name>CTP</name>
        <dbReference type="ChEBI" id="CHEBI:37563"/>
    </ligand>
</feature>
<keyword evidence="9 11" id="KW-0460">Magnesium</keyword>
<feature type="binding site" evidence="11">
    <location>
        <position position="160"/>
    </location>
    <ligand>
        <name>ATP</name>
        <dbReference type="ChEBI" id="CHEBI:30616"/>
    </ligand>
</feature>
<dbReference type="InterPro" id="IPR032810">
    <property type="entry name" value="CCA-adding_enz_C"/>
</dbReference>
<evidence type="ECO:0000259" key="14">
    <source>
        <dbReference type="Pfam" id="PF13735"/>
    </source>
</evidence>
<dbReference type="GO" id="GO:0042245">
    <property type="term" value="P:RNA repair"/>
    <property type="evidence" value="ECO:0007669"/>
    <property type="project" value="UniProtKB-KW"/>
</dbReference>
<dbReference type="AlphaFoldDB" id="A0A437KEB8"/>
<comment type="catalytic activity">
    <reaction evidence="11">
        <text>a tRNA with a 3' CCA end + 2 CTP + ATP = a tRNA with a 3' CCACCA end + 3 diphosphate</text>
        <dbReference type="Rhea" id="RHEA:76235"/>
        <dbReference type="Rhea" id="RHEA-COMP:10468"/>
        <dbReference type="Rhea" id="RHEA-COMP:18655"/>
        <dbReference type="ChEBI" id="CHEBI:30616"/>
        <dbReference type="ChEBI" id="CHEBI:33019"/>
        <dbReference type="ChEBI" id="CHEBI:37563"/>
        <dbReference type="ChEBI" id="CHEBI:83071"/>
        <dbReference type="ChEBI" id="CHEBI:195187"/>
    </reaction>
</comment>
<feature type="binding site" evidence="11">
    <location>
        <position position="163"/>
    </location>
    <ligand>
        <name>ATP</name>
        <dbReference type="ChEBI" id="CHEBI:30616"/>
    </ligand>
</feature>
<keyword evidence="6 11" id="KW-0547">Nucleotide-binding</keyword>
<evidence type="ECO:0000256" key="6">
    <source>
        <dbReference type="ARBA" id="ARBA00022741"/>
    </source>
</evidence>
<feature type="binding site" evidence="11">
    <location>
        <position position="160"/>
    </location>
    <ligand>
        <name>CTP</name>
        <dbReference type="ChEBI" id="CHEBI:37563"/>
    </ligand>
</feature>
<dbReference type="NCBIfam" id="NF009814">
    <property type="entry name" value="PRK13299.1"/>
    <property type="match status" value="1"/>
</dbReference>
<feature type="binding site" evidence="11">
    <location>
        <position position="154"/>
    </location>
    <ligand>
        <name>CTP</name>
        <dbReference type="ChEBI" id="CHEBI:37563"/>
    </ligand>
</feature>
<dbReference type="InterPro" id="IPR043519">
    <property type="entry name" value="NT_sf"/>
</dbReference>
<feature type="binding site" evidence="11">
    <location>
        <position position="157"/>
    </location>
    <ligand>
        <name>ATP</name>
        <dbReference type="ChEBI" id="CHEBI:30616"/>
    </ligand>
</feature>
<comment type="catalytic activity">
    <reaction evidence="11">
        <text>a tRNA precursor + 2 CTP + ATP = a tRNA with a 3' CCA end + 3 diphosphate</text>
        <dbReference type="Rhea" id="RHEA:14433"/>
        <dbReference type="Rhea" id="RHEA-COMP:10465"/>
        <dbReference type="Rhea" id="RHEA-COMP:10468"/>
        <dbReference type="ChEBI" id="CHEBI:30616"/>
        <dbReference type="ChEBI" id="CHEBI:33019"/>
        <dbReference type="ChEBI" id="CHEBI:37563"/>
        <dbReference type="ChEBI" id="CHEBI:74896"/>
        <dbReference type="ChEBI" id="CHEBI:83071"/>
        <dbReference type="EC" id="2.7.7.72"/>
    </reaction>
</comment>
<feature type="binding site" evidence="11">
    <location>
        <position position="30"/>
    </location>
    <ligand>
        <name>ATP</name>
        <dbReference type="ChEBI" id="CHEBI:30616"/>
    </ligand>
</feature>